<dbReference type="PANTHER" id="PTHR13402">
    <property type="entry name" value="RGPR-RELATED"/>
    <property type="match status" value="1"/>
</dbReference>
<evidence type="ECO:0000256" key="5">
    <source>
        <dbReference type="ARBA" id="ARBA00022892"/>
    </source>
</evidence>
<feature type="compositionally biased region" description="Polar residues" evidence="8">
    <location>
        <begin position="1473"/>
        <end position="1482"/>
    </location>
</feature>
<protein>
    <recommendedName>
        <fullName evidence="7">Protein transport protein sec16</fullName>
    </recommendedName>
</protein>
<evidence type="ECO:0000313" key="12">
    <source>
        <dbReference type="Proteomes" id="UP001345691"/>
    </source>
</evidence>
<evidence type="ECO:0000256" key="6">
    <source>
        <dbReference type="ARBA" id="ARBA00024687"/>
    </source>
</evidence>
<evidence type="ECO:0000259" key="10">
    <source>
        <dbReference type="Pfam" id="PF12932"/>
    </source>
</evidence>
<keyword evidence="7" id="KW-0472">Membrane</keyword>
<feature type="compositionally biased region" description="Low complexity" evidence="8">
    <location>
        <begin position="732"/>
        <end position="743"/>
    </location>
</feature>
<evidence type="ECO:0000313" key="11">
    <source>
        <dbReference type="EMBL" id="KAK5066980.1"/>
    </source>
</evidence>
<comment type="similarity">
    <text evidence="2 7">Belongs to the SEC16 family.</text>
</comment>
<feature type="region of interest" description="Disordered" evidence="8">
    <location>
        <begin position="1416"/>
        <end position="1757"/>
    </location>
</feature>
<keyword evidence="12" id="KW-1185">Reference proteome</keyword>
<dbReference type="EMBL" id="JAVRRF010000003">
    <property type="protein sequence ID" value="KAK5066980.1"/>
    <property type="molecule type" value="Genomic_DNA"/>
</dbReference>
<feature type="compositionally biased region" description="Low complexity" evidence="8">
    <location>
        <begin position="1702"/>
        <end position="1716"/>
    </location>
</feature>
<organism evidence="11 12">
    <name type="scientific">Exophiala sideris</name>
    <dbReference type="NCBI Taxonomy" id="1016849"/>
    <lineage>
        <taxon>Eukaryota</taxon>
        <taxon>Fungi</taxon>
        <taxon>Dikarya</taxon>
        <taxon>Ascomycota</taxon>
        <taxon>Pezizomycotina</taxon>
        <taxon>Eurotiomycetes</taxon>
        <taxon>Chaetothyriomycetidae</taxon>
        <taxon>Chaetothyriales</taxon>
        <taxon>Herpotrichiellaceae</taxon>
        <taxon>Exophiala</taxon>
    </lineage>
</organism>
<feature type="region of interest" description="Disordered" evidence="8">
    <location>
        <begin position="185"/>
        <end position="862"/>
    </location>
</feature>
<feature type="compositionally biased region" description="Polar residues" evidence="8">
    <location>
        <begin position="461"/>
        <end position="482"/>
    </location>
</feature>
<feature type="compositionally biased region" description="Polar residues" evidence="8">
    <location>
        <begin position="1438"/>
        <end position="1459"/>
    </location>
</feature>
<evidence type="ECO:0000256" key="4">
    <source>
        <dbReference type="ARBA" id="ARBA00022824"/>
    </source>
</evidence>
<feature type="compositionally biased region" description="Pro residues" evidence="8">
    <location>
        <begin position="833"/>
        <end position="849"/>
    </location>
</feature>
<feature type="region of interest" description="Disordered" evidence="8">
    <location>
        <begin position="118"/>
        <end position="162"/>
    </location>
</feature>
<feature type="compositionally biased region" description="Polar residues" evidence="8">
    <location>
        <begin position="628"/>
        <end position="639"/>
    </location>
</feature>
<gene>
    <name evidence="11" type="primary">SEC16</name>
    <name evidence="11" type="ORF">LTR69_002328</name>
</gene>
<feature type="region of interest" description="Disordered" evidence="8">
    <location>
        <begin position="1779"/>
        <end position="1934"/>
    </location>
</feature>
<feature type="compositionally biased region" description="Polar residues" evidence="8">
    <location>
        <begin position="1542"/>
        <end position="1559"/>
    </location>
</feature>
<dbReference type="InterPro" id="IPR024340">
    <property type="entry name" value="Sec16_CCD"/>
</dbReference>
<feature type="compositionally biased region" description="Acidic residues" evidence="8">
    <location>
        <begin position="270"/>
        <end position="283"/>
    </location>
</feature>
<keyword evidence="3 7" id="KW-0813">Transport</keyword>
<feature type="compositionally biased region" description="Low complexity" evidence="8">
    <location>
        <begin position="850"/>
        <end position="862"/>
    </location>
</feature>
<feature type="compositionally biased region" description="Pro residues" evidence="8">
    <location>
        <begin position="763"/>
        <end position="775"/>
    </location>
</feature>
<feature type="domain" description="Sec16 Sec23-binding" evidence="9">
    <location>
        <begin position="1109"/>
        <end position="1414"/>
    </location>
</feature>
<comment type="function">
    <text evidence="6 7">Involved in the initiation of assembly of the COPII coat required for the formation of transport vesicles from the endoplasmic reticulum (ER) and the selection of cargo molecules. Also involved in autophagy.</text>
</comment>
<dbReference type="Gene3D" id="1.25.40.1030">
    <property type="match status" value="1"/>
</dbReference>
<evidence type="ECO:0000259" key="9">
    <source>
        <dbReference type="Pfam" id="PF12931"/>
    </source>
</evidence>
<feature type="compositionally biased region" description="Low complexity" evidence="8">
    <location>
        <begin position="1845"/>
        <end position="1884"/>
    </location>
</feature>
<feature type="compositionally biased region" description="Basic and acidic residues" evidence="8">
    <location>
        <begin position="1609"/>
        <end position="1620"/>
    </location>
</feature>
<feature type="compositionally biased region" description="Pro residues" evidence="8">
    <location>
        <begin position="640"/>
        <end position="665"/>
    </location>
</feature>
<feature type="compositionally biased region" description="Acidic residues" evidence="8">
    <location>
        <begin position="392"/>
        <end position="407"/>
    </location>
</feature>
<dbReference type="Pfam" id="PF12931">
    <property type="entry name" value="TPR_Sec16"/>
    <property type="match status" value="1"/>
</dbReference>
<feature type="compositionally biased region" description="Polar residues" evidence="8">
    <location>
        <begin position="588"/>
        <end position="599"/>
    </location>
</feature>
<evidence type="ECO:0000256" key="3">
    <source>
        <dbReference type="ARBA" id="ARBA00022448"/>
    </source>
</evidence>
<dbReference type="Proteomes" id="UP001345691">
    <property type="component" value="Unassembled WGS sequence"/>
</dbReference>
<evidence type="ECO:0000256" key="2">
    <source>
        <dbReference type="ARBA" id="ARBA00005927"/>
    </source>
</evidence>
<feature type="compositionally biased region" description="Pro residues" evidence="8">
    <location>
        <begin position="1796"/>
        <end position="1820"/>
    </location>
</feature>
<comment type="subcellular location">
    <subcellularLocation>
        <location evidence="1">Endoplasmic reticulum membrane</location>
        <topology evidence="1">Peripheral membrane protein</topology>
        <orientation evidence="1">Cytoplasmic side</orientation>
    </subcellularLocation>
</comment>
<accession>A0ABR0JLW5</accession>
<dbReference type="CDD" id="cd09233">
    <property type="entry name" value="ACE1-Sec16-like"/>
    <property type="match status" value="1"/>
</dbReference>
<feature type="compositionally biased region" description="Polar residues" evidence="8">
    <location>
        <begin position="124"/>
        <end position="137"/>
    </location>
</feature>
<feature type="compositionally biased region" description="Low complexity" evidence="8">
    <location>
        <begin position="374"/>
        <end position="384"/>
    </location>
</feature>
<keyword evidence="7" id="KW-0653">Protein transport</keyword>
<feature type="compositionally biased region" description="Basic residues" evidence="8">
    <location>
        <begin position="1915"/>
        <end position="1925"/>
    </location>
</feature>
<dbReference type="InterPro" id="IPR024298">
    <property type="entry name" value="Sec16_Sec23-bd"/>
</dbReference>
<keyword evidence="5 7" id="KW-0931">ER-Golgi transport</keyword>
<reference evidence="11 12" key="1">
    <citation type="submission" date="2023-08" db="EMBL/GenBank/DDBJ databases">
        <title>Black Yeasts Isolated from many extreme environments.</title>
        <authorList>
            <person name="Coleine C."/>
            <person name="Stajich J.E."/>
            <person name="Selbmann L."/>
        </authorList>
    </citation>
    <scope>NUCLEOTIDE SEQUENCE [LARGE SCALE GENOMIC DNA]</scope>
    <source>
        <strain evidence="11 12">CCFEE 6328</strain>
    </source>
</reference>
<feature type="compositionally biased region" description="Polar residues" evidence="8">
    <location>
        <begin position="412"/>
        <end position="425"/>
    </location>
</feature>
<feature type="compositionally biased region" description="Pro residues" evidence="8">
    <location>
        <begin position="715"/>
        <end position="731"/>
    </location>
</feature>
<dbReference type="PANTHER" id="PTHR13402:SF6">
    <property type="entry name" value="SECRETORY 16, ISOFORM I"/>
    <property type="match status" value="1"/>
</dbReference>
<name>A0ABR0JLW5_9EURO</name>
<keyword evidence="7" id="KW-0072">Autophagy</keyword>
<feature type="compositionally biased region" description="Polar residues" evidence="8">
    <location>
        <begin position="299"/>
        <end position="318"/>
    </location>
</feature>
<feature type="compositionally biased region" description="Polar residues" evidence="8">
    <location>
        <begin position="494"/>
        <end position="508"/>
    </location>
</feature>
<evidence type="ECO:0000256" key="8">
    <source>
        <dbReference type="SAM" id="MobiDB-lite"/>
    </source>
</evidence>
<dbReference type="Pfam" id="PF12932">
    <property type="entry name" value="Sec16"/>
    <property type="match status" value="1"/>
</dbReference>
<proteinExistence type="inferred from homology"/>
<keyword evidence="4 7" id="KW-0256">Endoplasmic reticulum</keyword>
<feature type="compositionally biased region" description="Polar residues" evidence="8">
    <location>
        <begin position="1489"/>
        <end position="1534"/>
    </location>
</feature>
<feature type="compositionally biased region" description="Basic and acidic residues" evidence="8">
    <location>
        <begin position="236"/>
        <end position="262"/>
    </location>
</feature>
<feature type="compositionally biased region" description="Pro residues" evidence="8">
    <location>
        <begin position="567"/>
        <end position="583"/>
    </location>
</feature>
<comment type="caution">
    <text evidence="11">The sequence shown here is derived from an EMBL/GenBank/DDBJ whole genome shotgun (WGS) entry which is preliminary data.</text>
</comment>
<evidence type="ECO:0000256" key="7">
    <source>
        <dbReference type="RuleBase" id="RU364101"/>
    </source>
</evidence>
<sequence length="1934" mass="206371">MSSDPLLAGRLLPAAAADINQYRLFAEVMMESVNDPEHNRRGTSDGPQFGHWLPALRPNTPAQSHDAETIGSQVEKLPMGFVDEETHIIPPASATEENNTADVTNGKSLEYYHQLTDRPETVSGGDTSGIQGNQSLPWSPEPARGSFGGDELPSDDDDERLDPAWGIKRLDSAQILDQVHRTATFPEPTTSEAPPSNHDTTTAHDALDTQGSIPVAEDGGSVPQPQSLNWAEDEREGSRDAEAWTVKEQEPTIDETTQRFDEGVPLIQSEDADDDGPNEETEDPALNSSKAAQDDEETSFFSNLNGTADQPNGTTGQAQGFPGLDRKSTTQVLDSMHFSTRDAPDSPALPAEPESGFFEGLAREGGAESDEQAEASQASKAGGADETWAALLDDDEFLVEDADDLLPDSEPASPSAQTSSLQQESAKLPEEKPNVPPAEIRSSQRHPPQRQDSGNPYAPHQPSTSDMFQLSPSRGGTHNNVGISRPELAPMGSFQAQIQQRPTAQTAKSFVDQAKDGYKSPYDLPLDLSKPRRRAHVPAPVQTTRTVAPPPRSSSLNENPLQSPFYPNVPPGPATGPMHPPAAAPFLQNRSASAFTQPQRPEPAKSGSSSFFEELPAPPRARPATGQGRYTPQQSITATPPQPFPQSPPSMPLSPPRAQPSPPRASDPYAQYQLHAPERLDPYANLPLQSAPPAPPAPAASTTRYSPALGSLIAPPKPPPTRYSPAPPPAGPSANPANRYASQPTPPAPAQGAPAMPNRYVSQPPPNVPAPPVLPFQPRTSSPLAFHKASIDESANDLQPHGRSALLRQVSAAPILQSPPITAPAPSEAYYNNPPPQPPAPDPMPPPPRRSQTQSPSKQRPQAAFPAYINGVPHRPASAFGQPAQNRSYAPLETVPPARPQVQARGPTADLDFVRPVDESQFDPLERWKGAPVFKFGFGGTIVSTFPKHVPRYSASATRPQIKAAPGDVSLRNTKDTISQDQNVKSFPGPLRTKSRKKELLSWMSDYISALDALGTSIPSSHTLTDPSTRHHEKVLLWKIVRALVEHDGTLDGPALKAVNVILTPEVHALDESAASQYRADQQLTGIYRPSGTTARPDSVDPMAVEALRKRLLSGDRQGAVFNAMDNRLWSHALIIASTLERSVWSQVVREFVRQEVKTVGENAESLSALYEIFGGNLEESIDELVPPSARAGLQMVSKVDTSGPAKNALDGLNRWKETLSLVLNNRCQGDHEALAVLGKLLEDYNRIEAAHICYLFSKSPAKPIIFGGVDEEHAPIVLLGTHHRAHPVDFGRDSEGILLTEIYEFATHILAVGVPTAYMPHLSVYKLQRAKVLADAGQKAEALAYCDAIAATLKSNTKMSPYYHPLFLSELDELTNRLKQTPMQGSSSWIGKPSLEKVSGSMWTKFSSFVAGEDSDAASQSSGKDAAEAGPFANVAGTPSLSRAGSQTDLYGPYTQSMPAAVSGSRYAPNGILSTRSSSELTRGRPSLDSQRSPPSTSYSHGNRQYEPTNMLQQGLTRQPTNPYQPNATASPPTSFPQSPPRSSYMPSGMSQTVSAQASPARGQEYVPTPPVENGTQPMYGYMPESMPTSTSQEQPIGYGGYGPMQQERVRTPPQEHEQPAAGYEPYTQSYGYEPPSDGGYVPYVPEPGSPEEERKEKPKKKSFIDDDDDDFPRMSRPTAPAENKPMGADEDEAARKRANDAAADAAFRAAAEADAANEKDKAHAKKSSSSWFGGWLGGKKAAEGLDAGAPAKGGAEAKVYRAKLGESKMKLYFDKDLGKWVNPDNPDAAMKTATPPPPPRMGSTPAPPMGPGGPPKAPAPSHTSTPPIPSMSMGAPSAPTSRTGTPIIGGPSVPSPVPGASGPSSGAGTPPPGSTSNPGLGLAPPFSGPPRPGTAASNASSIDDLIGPATGRKGPKGAKKGAKGRYVDVMAK</sequence>
<evidence type="ECO:0000256" key="1">
    <source>
        <dbReference type="ARBA" id="ARBA00004397"/>
    </source>
</evidence>
<feature type="compositionally biased region" description="Polar residues" evidence="8">
    <location>
        <begin position="553"/>
        <end position="562"/>
    </location>
</feature>
<feature type="domain" description="Sec16 central conserved" evidence="10">
    <location>
        <begin position="931"/>
        <end position="1049"/>
    </location>
</feature>